<dbReference type="SMART" id="SM00692">
    <property type="entry name" value="DM3"/>
    <property type="match status" value="1"/>
</dbReference>
<dbReference type="OrthoDB" id="7312725at2759"/>
<sequence>MPVSCAACTNRYKVGQNIHFFRFPISKNELMTKWLSAMRRKQFEATQWSRLCSVHFTEQDFQIRPGANRLLLKNNAVPSIFPSLPSNLKKPNKIPRKTPTLRNTCSKDVTVDQLENNIYQCDDMHSITNFKSVEIQTETYHSNEEMHKNKIKTLQQKLRRKNKKIENLEDLVKNIKHSKLPNKKQDTQSLHLDDVQIASEETNDNCKSDNTNLNLGGICQDLSNYNDFEATIKQFDGCVGKMKRAFNLNKAYFLPAIKSFVKSMNKNVKTHAELCSAMKNFGNKRIGTKATARTRQKTLIGKRNNLTAGRTPNWRRVPEHGYAIRISSSR</sequence>
<keyword evidence="9" id="KW-1185">Reference proteome</keyword>
<evidence type="ECO:0000256" key="3">
    <source>
        <dbReference type="ARBA" id="ARBA00022833"/>
    </source>
</evidence>
<feature type="domain" description="THAP-type" evidence="7">
    <location>
        <begin position="1"/>
        <end position="81"/>
    </location>
</feature>
<dbReference type="AlphaFoldDB" id="A0A8R1X0L8"/>
<reference evidence="9" key="1">
    <citation type="submission" date="2010-06" db="EMBL/GenBank/DDBJ databases">
        <authorList>
            <person name="Jiang H."/>
            <person name="Abraham K."/>
            <person name="Ali S."/>
            <person name="Alsbrooks S.L."/>
            <person name="Anim B.N."/>
            <person name="Anosike U.S."/>
            <person name="Attaway T."/>
            <person name="Bandaranaike D.P."/>
            <person name="Battles P.K."/>
            <person name="Bell S.N."/>
            <person name="Bell A.V."/>
            <person name="Beltran B."/>
            <person name="Bickham C."/>
            <person name="Bustamante Y."/>
            <person name="Caleb T."/>
            <person name="Canada A."/>
            <person name="Cardenas V."/>
            <person name="Carter K."/>
            <person name="Chacko J."/>
            <person name="Chandrabose M.N."/>
            <person name="Chavez D."/>
            <person name="Chavez A."/>
            <person name="Chen L."/>
            <person name="Chu H.-S."/>
            <person name="Claassen K.J."/>
            <person name="Cockrell R."/>
            <person name="Collins M."/>
            <person name="Cooper J.A."/>
            <person name="Cree A."/>
            <person name="Curry S.M."/>
            <person name="Da Y."/>
            <person name="Dao M.D."/>
            <person name="Das B."/>
            <person name="Davila M.-L."/>
            <person name="Davy-Carroll L."/>
            <person name="Denson S."/>
            <person name="Dinh H."/>
            <person name="Ebong V.E."/>
            <person name="Edwards J.R."/>
            <person name="Egan A."/>
            <person name="El-Daye J."/>
            <person name="Escobedo L."/>
            <person name="Fernandez S."/>
            <person name="Fernando P.R."/>
            <person name="Flagg N."/>
            <person name="Forbes L.D."/>
            <person name="Fowler R.G."/>
            <person name="Fu Q."/>
            <person name="Gabisi R.A."/>
            <person name="Ganer J."/>
            <person name="Garbino Pronczuk A."/>
            <person name="Garcia R.M."/>
            <person name="Garner T."/>
            <person name="Garrett T.E."/>
            <person name="Gonzalez D.A."/>
            <person name="Hamid H."/>
            <person name="Hawkins E.S."/>
            <person name="Hirani K."/>
            <person name="Hogues M.E."/>
            <person name="Hollins B."/>
            <person name="Hsiao C.-H."/>
            <person name="Jabil R."/>
            <person name="James M.L."/>
            <person name="Jhangiani S.N."/>
            <person name="Johnson B."/>
            <person name="Johnson Q."/>
            <person name="Joshi V."/>
            <person name="Kalu J.B."/>
            <person name="Kam C."/>
            <person name="Kashfia A."/>
            <person name="Keebler J."/>
            <person name="Kisamo H."/>
            <person name="Kovar C.L."/>
            <person name="Lago L.A."/>
            <person name="Lai C.-Y."/>
            <person name="Laidlaw J."/>
            <person name="Lara F."/>
            <person name="Le T.-K."/>
            <person name="Lee S.L."/>
            <person name="Legall F.H."/>
            <person name="Lemon S.J."/>
            <person name="Lewis L.R."/>
            <person name="Li B."/>
            <person name="Liu Y."/>
            <person name="Liu Y.-S."/>
            <person name="Lopez J."/>
            <person name="Lozado R.J."/>
            <person name="Lu J."/>
            <person name="Madu R.C."/>
            <person name="Maheshwari M."/>
            <person name="Maheshwari R."/>
            <person name="Malloy K."/>
            <person name="Martinez E."/>
            <person name="Mathew T."/>
            <person name="Mercado I.C."/>
            <person name="Mercado C."/>
            <person name="Meyer B."/>
            <person name="Montgomery K."/>
            <person name="Morgan M.B."/>
            <person name="Munidasa M."/>
            <person name="Nazareth L.V."/>
            <person name="Nelson J."/>
            <person name="Ng B.M."/>
            <person name="Nguyen N.B."/>
            <person name="Nguyen P.Q."/>
            <person name="Nguyen T."/>
            <person name="Obregon M."/>
            <person name="Okwuonu G.O."/>
            <person name="Onwere C.G."/>
            <person name="Orozco G."/>
            <person name="Parra A."/>
            <person name="Patel S."/>
            <person name="Patil S."/>
            <person name="Perez A."/>
            <person name="Perez Y."/>
            <person name="Pham C."/>
            <person name="Primus E.L."/>
            <person name="Pu L.-L."/>
            <person name="Puazo M."/>
            <person name="Qin X."/>
            <person name="Quiroz J.B."/>
            <person name="Reese J."/>
            <person name="Richards S."/>
            <person name="Rives C.M."/>
            <person name="Robberts R."/>
            <person name="Ruiz S.J."/>
            <person name="Ruiz M.J."/>
            <person name="Santibanez J."/>
            <person name="Schneider B.W."/>
            <person name="Sisson I."/>
            <person name="Smith M."/>
            <person name="Sodergren E."/>
            <person name="Song X.-Z."/>
            <person name="Song B.B."/>
            <person name="Summersgill H."/>
            <person name="Thelus R."/>
            <person name="Thornton R.D."/>
            <person name="Trejos Z.Y."/>
            <person name="Usmani K."/>
            <person name="Vattathil S."/>
            <person name="Villasana D."/>
            <person name="Walker D.L."/>
            <person name="Wang S."/>
            <person name="Wang K."/>
            <person name="White C.S."/>
            <person name="Williams A.C."/>
            <person name="Williamson J."/>
            <person name="Wilson K."/>
            <person name="Woghiren I.O."/>
            <person name="Woodworth J.R."/>
            <person name="Worley K.C."/>
            <person name="Wright R.A."/>
            <person name="Wu W."/>
            <person name="Young L."/>
            <person name="Zhang L."/>
            <person name="Zhang J."/>
            <person name="Zhu Y."/>
            <person name="Muzny D.M."/>
            <person name="Weinstock G."/>
            <person name="Gibbs R.A."/>
        </authorList>
    </citation>
    <scope>NUCLEOTIDE SEQUENCE [LARGE SCALE GENOMIC DNA]</scope>
    <source>
        <strain evidence="9">LSR1</strain>
    </source>
</reference>
<dbReference type="PROSITE" id="PS50950">
    <property type="entry name" value="ZF_THAP"/>
    <property type="match status" value="1"/>
</dbReference>
<evidence type="ECO:0000256" key="5">
    <source>
        <dbReference type="PROSITE-ProRule" id="PRU00309"/>
    </source>
</evidence>
<dbReference type="InterPro" id="IPR052224">
    <property type="entry name" value="THAP_domain_protein"/>
</dbReference>
<dbReference type="PANTHER" id="PTHR46927">
    <property type="entry name" value="AGAP005574-PA"/>
    <property type="match status" value="1"/>
</dbReference>
<dbReference type="InterPro" id="IPR006612">
    <property type="entry name" value="THAP_Znf"/>
</dbReference>
<dbReference type="SUPFAM" id="SSF57716">
    <property type="entry name" value="Glucocorticoid receptor-like (DNA-binding domain)"/>
    <property type="match status" value="1"/>
</dbReference>
<reference evidence="8" key="2">
    <citation type="submission" date="2022-06" db="UniProtKB">
        <authorList>
            <consortium name="EnsemblMetazoa"/>
        </authorList>
    </citation>
    <scope>IDENTIFICATION</scope>
</reference>
<dbReference type="Pfam" id="PF05485">
    <property type="entry name" value="THAP"/>
    <property type="match status" value="1"/>
</dbReference>
<gene>
    <name evidence="8" type="primary">100163631</name>
</gene>
<dbReference type="EnsemblMetazoa" id="XM_008180693.3">
    <property type="protein sequence ID" value="XP_008178915.1"/>
    <property type="gene ID" value="LOC100163631"/>
</dbReference>
<keyword evidence="6" id="KW-0175">Coiled coil</keyword>
<accession>A0A8R1X0L8</accession>
<dbReference type="Gene3D" id="6.20.210.20">
    <property type="entry name" value="THAP domain"/>
    <property type="match status" value="1"/>
</dbReference>
<keyword evidence="3" id="KW-0862">Zinc</keyword>
<evidence type="ECO:0000313" key="9">
    <source>
        <dbReference type="Proteomes" id="UP000007819"/>
    </source>
</evidence>
<keyword evidence="1" id="KW-0479">Metal-binding</keyword>
<dbReference type="InterPro" id="IPR038441">
    <property type="entry name" value="THAP_Znf_sf"/>
</dbReference>
<evidence type="ECO:0000256" key="2">
    <source>
        <dbReference type="ARBA" id="ARBA00022771"/>
    </source>
</evidence>
<dbReference type="SMART" id="SM00980">
    <property type="entry name" value="THAP"/>
    <property type="match status" value="1"/>
</dbReference>
<keyword evidence="2 5" id="KW-0863">Zinc-finger</keyword>
<name>A0A8R1X0L8_ACYPI</name>
<evidence type="ECO:0000256" key="6">
    <source>
        <dbReference type="SAM" id="Coils"/>
    </source>
</evidence>
<evidence type="ECO:0000256" key="4">
    <source>
        <dbReference type="ARBA" id="ARBA00023125"/>
    </source>
</evidence>
<evidence type="ECO:0000259" key="7">
    <source>
        <dbReference type="PROSITE" id="PS50950"/>
    </source>
</evidence>
<dbReference type="PANTHER" id="PTHR46927:SF3">
    <property type="entry name" value="THAP-TYPE DOMAIN-CONTAINING PROTEIN"/>
    <property type="match status" value="1"/>
</dbReference>
<organism evidence="8 9">
    <name type="scientific">Acyrthosiphon pisum</name>
    <name type="common">Pea aphid</name>
    <dbReference type="NCBI Taxonomy" id="7029"/>
    <lineage>
        <taxon>Eukaryota</taxon>
        <taxon>Metazoa</taxon>
        <taxon>Ecdysozoa</taxon>
        <taxon>Arthropoda</taxon>
        <taxon>Hexapoda</taxon>
        <taxon>Insecta</taxon>
        <taxon>Pterygota</taxon>
        <taxon>Neoptera</taxon>
        <taxon>Paraneoptera</taxon>
        <taxon>Hemiptera</taxon>
        <taxon>Sternorrhyncha</taxon>
        <taxon>Aphidomorpha</taxon>
        <taxon>Aphidoidea</taxon>
        <taxon>Aphididae</taxon>
        <taxon>Macrosiphini</taxon>
        <taxon>Acyrthosiphon</taxon>
    </lineage>
</organism>
<dbReference type="GO" id="GO:0003677">
    <property type="term" value="F:DNA binding"/>
    <property type="evidence" value="ECO:0007669"/>
    <property type="project" value="UniProtKB-UniRule"/>
</dbReference>
<protein>
    <recommendedName>
        <fullName evidence="7">THAP-type domain-containing protein</fullName>
    </recommendedName>
</protein>
<feature type="coiled-coil region" evidence="6">
    <location>
        <begin position="144"/>
        <end position="178"/>
    </location>
</feature>
<evidence type="ECO:0000313" key="8">
    <source>
        <dbReference type="EnsemblMetazoa" id="XP_008178915.1"/>
    </source>
</evidence>
<dbReference type="Proteomes" id="UP000007819">
    <property type="component" value="Chromosome A1"/>
</dbReference>
<proteinExistence type="predicted"/>
<keyword evidence="4 5" id="KW-0238">DNA-binding</keyword>
<evidence type="ECO:0000256" key="1">
    <source>
        <dbReference type="ARBA" id="ARBA00022723"/>
    </source>
</evidence>
<dbReference type="GO" id="GO:0008270">
    <property type="term" value="F:zinc ion binding"/>
    <property type="evidence" value="ECO:0007669"/>
    <property type="project" value="UniProtKB-KW"/>
</dbReference>